<gene>
    <name evidence="2" type="ORF">GCM10020366_57490</name>
</gene>
<sequence length="125" mass="13168">MPTTQPRHPTWWSAATAGRRNTGAAGRGRLGIMAAKKGRSGIATLINGAGFLLAVILVLHIVFVLFGLPSENGLADSVRGAAEPLALFFPGLVKTTNAQLQLLLDYGLAALFWVLVTSLLARVFG</sequence>
<evidence type="ECO:0000313" key="2">
    <source>
        <dbReference type="EMBL" id="GAA3363871.1"/>
    </source>
</evidence>
<dbReference type="EMBL" id="BAAAYK010000038">
    <property type="protein sequence ID" value="GAA3363871.1"/>
    <property type="molecule type" value="Genomic_DNA"/>
</dbReference>
<comment type="caution">
    <text evidence="2">The sequence shown here is derived from an EMBL/GenBank/DDBJ whole genome shotgun (WGS) entry which is preliminary data.</text>
</comment>
<evidence type="ECO:0000313" key="3">
    <source>
        <dbReference type="Proteomes" id="UP001500483"/>
    </source>
</evidence>
<accession>A0ABP6RZ44</accession>
<keyword evidence="1" id="KW-0812">Transmembrane</keyword>
<keyword evidence="1" id="KW-0472">Membrane</keyword>
<evidence type="ECO:0000256" key="1">
    <source>
        <dbReference type="SAM" id="Phobius"/>
    </source>
</evidence>
<name>A0ABP6RZ44_9PSEU</name>
<feature type="transmembrane region" description="Helical" evidence="1">
    <location>
        <begin position="42"/>
        <end position="68"/>
    </location>
</feature>
<feature type="transmembrane region" description="Helical" evidence="1">
    <location>
        <begin position="106"/>
        <end position="124"/>
    </location>
</feature>
<keyword evidence="3" id="KW-1185">Reference proteome</keyword>
<evidence type="ECO:0008006" key="4">
    <source>
        <dbReference type="Google" id="ProtNLM"/>
    </source>
</evidence>
<keyword evidence="1" id="KW-1133">Transmembrane helix</keyword>
<dbReference type="Proteomes" id="UP001500483">
    <property type="component" value="Unassembled WGS sequence"/>
</dbReference>
<organism evidence="2 3">
    <name type="scientific">Saccharopolyspora gregorii</name>
    <dbReference type="NCBI Taxonomy" id="33914"/>
    <lineage>
        <taxon>Bacteria</taxon>
        <taxon>Bacillati</taxon>
        <taxon>Actinomycetota</taxon>
        <taxon>Actinomycetes</taxon>
        <taxon>Pseudonocardiales</taxon>
        <taxon>Pseudonocardiaceae</taxon>
        <taxon>Saccharopolyspora</taxon>
    </lineage>
</organism>
<reference evidence="3" key="1">
    <citation type="journal article" date="2019" name="Int. J. Syst. Evol. Microbiol.">
        <title>The Global Catalogue of Microorganisms (GCM) 10K type strain sequencing project: providing services to taxonomists for standard genome sequencing and annotation.</title>
        <authorList>
            <consortium name="The Broad Institute Genomics Platform"/>
            <consortium name="The Broad Institute Genome Sequencing Center for Infectious Disease"/>
            <person name="Wu L."/>
            <person name="Ma J."/>
        </authorList>
    </citation>
    <scope>NUCLEOTIDE SEQUENCE [LARGE SCALE GENOMIC DNA]</scope>
    <source>
        <strain evidence="3">JCM 9687</strain>
    </source>
</reference>
<proteinExistence type="predicted"/>
<protein>
    <recommendedName>
        <fullName evidence="4">YggT family protein</fullName>
    </recommendedName>
</protein>